<proteinExistence type="predicted"/>
<comment type="caution">
    <text evidence="1">The sequence shown here is derived from an EMBL/GenBank/DDBJ whole genome shotgun (WGS) entry which is preliminary data.</text>
</comment>
<keyword evidence="2" id="KW-1185">Reference proteome</keyword>
<dbReference type="EMBL" id="CAJVQC010026663">
    <property type="protein sequence ID" value="CAG8733852.1"/>
    <property type="molecule type" value="Genomic_DNA"/>
</dbReference>
<reference evidence="1" key="1">
    <citation type="submission" date="2021-06" db="EMBL/GenBank/DDBJ databases">
        <authorList>
            <person name="Kallberg Y."/>
            <person name="Tangrot J."/>
            <person name="Rosling A."/>
        </authorList>
    </citation>
    <scope>NUCLEOTIDE SEQUENCE</scope>
    <source>
        <strain evidence="1">MA461A</strain>
    </source>
</reference>
<gene>
    <name evidence="1" type="ORF">RPERSI_LOCUS12443</name>
</gene>
<protein>
    <submittedName>
        <fullName evidence="1">12731_t:CDS:1</fullName>
    </submittedName>
</protein>
<dbReference type="Proteomes" id="UP000789920">
    <property type="component" value="Unassembled WGS sequence"/>
</dbReference>
<organism evidence="1 2">
    <name type="scientific">Racocetra persica</name>
    <dbReference type="NCBI Taxonomy" id="160502"/>
    <lineage>
        <taxon>Eukaryota</taxon>
        <taxon>Fungi</taxon>
        <taxon>Fungi incertae sedis</taxon>
        <taxon>Mucoromycota</taxon>
        <taxon>Glomeromycotina</taxon>
        <taxon>Glomeromycetes</taxon>
        <taxon>Diversisporales</taxon>
        <taxon>Gigasporaceae</taxon>
        <taxon>Racocetra</taxon>
    </lineage>
</organism>
<feature type="non-terminal residue" evidence="1">
    <location>
        <position position="1"/>
    </location>
</feature>
<feature type="non-terminal residue" evidence="1">
    <location>
        <position position="82"/>
    </location>
</feature>
<sequence length="82" mass="9332">IGPRRSWPELEPVTSDPDQCAPPREAKYGVISQFSVTDSPKGPLNLDQFSSERSFEHFEVSYLKFGLKRYNITVELTASKKQ</sequence>
<name>A0ACA9Q1I7_9GLOM</name>
<evidence type="ECO:0000313" key="2">
    <source>
        <dbReference type="Proteomes" id="UP000789920"/>
    </source>
</evidence>
<accession>A0ACA9Q1I7</accession>
<evidence type="ECO:0000313" key="1">
    <source>
        <dbReference type="EMBL" id="CAG8733852.1"/>
    </source>
</evidence>